<feature type="transmembrane region" description="Helical" evidence="1">
    <location>
        <begin position="176"/>
        <end position="196"/>
    </location>
</feature>
<keyword evidence="3" id="KW-1185">Reference proteome</keyword>
<accession>A0A2S4UN73</accession>
<reference evidence="3" key="2">
    <citation type="journal article" date="2018" name="BMC Genomics">
        <title>Genomic insights into host adaptation between the wheat stripe rust pathogen (Puccinia striiformis f. sp. tritici) and the barley stripe rust pathogen (Puccinia striiformis f. sp. hordei).</title>
        <authorList>
            <person name="Xia C."/>
            <person name="Wang M."/>
            <person name="Yin C."/>
            <person name="Cornejo O.E."/>
            <person name="Hulbert S.H."/>
            <person name="Chen X."/>
        </authorList>
    </citation>
    <scope>NUCLEOTIDE SEQUENCE [LARGE SCALE GENOMIC DNA]</scope>
    <source>
        <strain evidence="3">93TX-2</strain>
    </source>
</reference>
<reference evidence="3" key="3">
    <citation type="journal article" date="2018" name="Mol. Plant Microbe Interact.">
        <title>Genome sequence resources for the wheat stripe rust pathogen (Puccinia striiformis f. sp. tritici) and the barley stripe rust pathogen (Puccinia striiformis f. sp. hordei).</title>
        <authorList>
            <person name="Xia C."/>
            <person name="Wang M."/>
            <person name="Yin C."/>
            <person name="Cornejo O.E."/>
            <person name="Hulbert S.H."/>
            <person name="Chen X."/>
        </authorList>
    </citation>
    <scope>NUCLEOTIDE SEQUENCE [LARGE SCALE GENOMIC DNA]</scope>
    <source>
        <strain evidence="3">93TX-2</strain>
    </source>
</reference>
<name>A0A2S4UN73_9BASI</name>
<sequence length="423" mass="48454">MERVLAEFANEIPTEQDPYLLVKEYTSVLKVCQVRSFHRHSILGTDYQQGVASITHRALYSLYVMIALGGFTLGKKTSFKIIEVLSFNAYTKHLSSDTNLVACGISKQSIAIRSLPLSVIEWIWEQYNFTNHQVEYFFLQNLIAYLKFVPVILGTWNHSRRDKTSLPGYVRMGSHVSFLLPVVIITIWVFLATFYCHSNQSREKQMILQLKNNLSLVTDRYDGSIDRQTLLSSILISMRKANSLRVESIKFLNMVILAYLIANTFLLSVFMPLLCVSWRDLKYKADFLSAKLQQEGNESSDELAELMETTQDARTTLLYRSLSVFFGLASCTPGCVGNQKAFSRDYAYYRVISAFVIIAGVISIFLNIHLLIVNLHCTKLRTKRYVPNVRVEASPSIPLQYSTPHHETLEIHEKPEIIPSYYH</sequence>
<keyword evidence="1" id="KW-1133">Transmembrane helix</keyword>
<evidence type="ECO:0000256" key="1">
    <source>
        <dbReference type="SAM" id="Phobius"/>
    </source>
</evidence>
<feature type="transmembrane region" description="Helical" evidence="1">
    <location>
        <begin position="251"/>
        <end position="274"/>
    </location>
</feature>
<dbReference type="AlphaFoldDB" id="A0A2S4UN73"/>
<dbReference type="EMBL" id="PKSM01000291">
    <property type="protein sequence ID" value="POV98719.1"/>
    <property type="molecule type" value="Genomic_DNA"/>
</dbReference>
<protein>
    <submittedName>
        <fullName evidence="2">Uncharacterized protein</fullName>
    </submittedName>
</protein>
<dbReference type="Proteomes" id="UP000238274">
    <property type="component" value="Unassembled WGS sequence"/>
</dbReference>
<dbReference type="VEuPathDB" id="FungiDB:PSTT_01016"/>
<evidence type="ECO:0000313" key="3">
    <source>
        <dbReference type="Proteomes" id="UP000238274"/>
    </source>
</evidence>
<keyword evidence="1" id="KW-0472">Membrane</keyword>
<feature type="non-terminal residue" evidence="2">
    <location>
        <position position="423"/>
    </location>
</feature>
<organism evidence="2 3">
    <name type="scientific">Puccinia striiformis</name>
    <dbReference type="NCBI Taxonomy" id="27350"/>
    <lineage>
        <taxon>Eukaryota</taxon>
        <taxon>Fungi</taxon>
        <taxon>Dikarya</taxon>
        <taxon>Basidiomycota</taxon>
        <taxon>Pucciniomycotina</taxon>
        <taxon>Pucciniomycetes</taxon>
        <taxon>Pucciniales</taxon>
        <taxon>Pucciniaceae</taxon>
        <taxon>Puccinia</taxon>
    </lineage>
</organism>
<comment type="caution">
    <text evidence="2">The sequence shown here is derived from an EMBL/GenBank/DDBJ whole genome shotgun (WGS) entry which is preliminary data.</text>
</comment>
<dbReference type="OrthoDB" id="2506880at2759"/>
<feature type="transmembrane region" description="Helical" evidence="1">
    <location>
        <begin position="348"/>
        <end position="372"/>
    </location>
</feature>
<feature type="transmembrane region" description="Helical" evidence="1">
    <location>
        <begin position="136"/>
        <end position="156"/>
    </location>
</feature>
<gene>
    <name evidence="2" type="ORF">PSHT_13896</name>
</gene>
<evidence type="ECO:0000313" key="2">
    <source>
        <dbReference type="EMBL" id="POV98719.1"/>
    </source>
</evidence>
<proteinExistence type="predicted"/>
<reference evidence="2 3" key="1">
    <citation type="submission" date="2017-12" db="EMBL/GenBank/DDBJ databases">
        <title>Gene loss provides genomic basis for host adaptation in cereal stripe rust fungi.</title>
        <authorList>
            <person name="Xia C."/>
        </authorList>
    </citation>
    <scope>NUCLEOTIDE SEQUENCE [LARGE SCALE GENOMIC DNA]</scope>
    <source>
        <strain evidence="2 3">93TX-2</strain>
    </source>
</reference>
<keyword evidence="1" id="KW-0812">Transmembrane</keyword>
<dbReference type="VEuPathDB" id="FungiDB:PSHT_13896"/>